<protein>
    <submittedName>
        <fullName evidence="2">Uncharacterized protein</fullName>
    </submittedName>
</protein>
<name>A0A1F4YDB6_9BACT</name>
<evidence type="ECO:0000256" key="1">
    <source>
        <dbReference type="SAM" id="MobiDB-lite"/>
    </source>
</evidence>
<organism evidence="2 3">
    <name type="scientific">Candidatus Amesbacteria bacterium RIFCSPHIGHO2_01_FULL_48_32b</name>
    <dbReference type="NCBI Taxonomy" id="1797253"/>
    <lineage>
        <taxon>Bacteria</taxon>
        <taxon>Candidatus Amesiibacteriota</taxon>
    </lineage>
</organism>
<feature type="region of interest" description="Disordered" evidence="1">
    <location>
        <begin position="77"/>
        <end position="99"/>
    </location>
</feature>
<feature type="compositionally biased region" description="Gly residues" evidence="1">
    <location>
        <begin position="85"/>
        <end position="99"/>
    </location>
</feature>
<evidence type="ECO:0000313" key="2">
    <source>
        <dbReference type="EMBL" id="OGC91746.1"/>
    </source>
</evidence>
<reference evidence="2 3" key="1">
    <citation type="journal article" date="2016" name="Nat. Commun.">
        <title>Thousands of microbial genomes shed light on interconnected biogeochemical processes in an aquifer system.</title>
        <authorList>
            <person name="Anantharaman K."/>
            <person name="Brown C.T."/>
            <person name="Hug L.A."/>
            <person name="Sharon I."/>
            <person name="Castelle C.J."/>
            <person name="Probst A.J."/>
            <person name="Thomas B.C."/>
            <person name="Singh A."/>
            <person name="Wilkins M.J."/>
            <person name="Karaoz U."/>
            <person name="Brodie E.L."/>
            <person name="Williams K.H."/>
            <person name="Hubbard S.S."/>
            <person name="Banfield J.F."/>
        </authorList>
    </citation>
    <scope>NUCLEOTIDE SEQUENCE [LARGE SCALE GENOMIC DNA]</scope>
</reference>
<proteinExistence type="predicted"/>
<dbReference type="EMBL" id="MEXH01000029">
    <property type="protein sequence ID" value="OGC91746.1"/>
    <property type="molecule type" value="Genomic_DNA"/>
</dbReference>
<gene>
    <name evidence="2" type="ORF">A2876_01390</name>
</gene>
<dbReference type="Proteomes" id="UP000178176">
    <property type="component" value="Unassembled WGS sequence"/>
</dbReference>
<dbReference type="AlphaFoldDB" id="A0A1F4YDB6"/>
<sequence>MFDRKAGQDGRVSRFVDIRRTLRELEKIYGNGKGKKVRKAVDSIGRQEEEQLGELLARSNGDETQVMLRQLMRGLVESGDEADDGPGGVGGIYGGDVGD</sequence>
<accession>A0A1F4YDB6</accession>
<comment type="caution">
    <text evidence="2">The sequence shown here is derived from an EMBL/GenBank/DDBJ whole genome shotgun (WGS) entry which is preliminary data.</text>
</comment>
<evidence type="ECO:0000313" key="3">
    <source>
        <dbReference type="Proteomes" id="UP000178176"/>
    </source>
</evidence>